<dbReference type="Gene3D" id="1.25.40.10">
    <property type="entry name" value="Tetratricopeptide repeat domain"/>
    <property type="match status" value="3"/>
</dbReference>
<dbReference type="SMART" id="SM00028">
    <property type="entry name" value="TPR"/>
    <property type="match status" value="7"/>
</dbReference>
<dbReference type="InterPro" id="IPR036388">
    <property type="entry name" value="WH-like_DNA-bd_sf"/>
</dbReference>
<evidence type="ECO:0000313" key="9">
    <source>
        <dbReference type="Proteomes" id="UP001501576"/>
    </source>
</evidence>
<dbReference type="Pfam" id="PF00486">
    <property type="entry name" value="Trans_reg_C"/>
    <property type="match status" value="1"/>
</dbReference>
<organism evidence="8 9">
    <name type="scientific">Streptomyces mordarskii</name>
    <dbReference type="NCBI Taxonomy" id="1226758"/>
    <lineage>
        <taxon>Bacteria</taxon>
        <taxon>Bacillati</taxon>
        <taxon>Actinomycetota</taxon>
        <taxon>Actinomycetes</taxon>
        <taxon>Kitasatosporales</taxon>
        <taxon>Streptomycetaceae</taxon>
        <taxon>Streptomyces</taxon>
    </lineage>
</organism>
<evidence type="ECO:0000256" key="1">
    <source>
        <dbReference type="ARBA" id="ARBA00005820"/>
    </source>
</evidence>
<dbReference type="Proteomes" id="UP001501576">
    <property type="component" value="Unassembled WGS sequence"/>
</dbReference>
<feature type="domain" description="OmpR/PhoB-type" evidence="7">
    <location>
        <begin position="7"/>
        <end position="113"/>
    </location>
</feature>
<dbReference type="InterPro" id="IPR001867">
    <property type="entry name" value="OmpR/PhoB-type_DNA-bd"/>
</dbReference>
<dbReference type="SUPFAM" id="SSF46894">
    <property type="entry name" value="C-terminal effector domain of the bipartite response regulators"/>
    <property type="match status" value="1"/>
</dbReference>
<feature type="region of interest" description="Disordered" evidence="6">
    <location>
        <begin position="275"/>
        <end position="303"/>
    </location>
</feature>
<dbReference type="PROSITE" id="PS50005">
    <property type="entry name" value="TPR"/>
    <property type="match status" value="2"/>
</dbReference>
<dbReference type="EMBL" id="BAAABZ010000006">
    <property type="protein sequence ID" value="GAA0512067.1"/>
    <property type="molecule type" value="Genomic_DNA"/>
</dbReference>
<reference evidence="8 9" key="1">
    <citation type="journal article" date="2019" name="Int. J. Syst. Evol. Microbiol.">
        <title>The Global Catalogue of Microorganisms (GCM) 10K type strain sequencing project: providing services to taxonomists for standard genome sequencing and annotation.</title>
        <authorList>
            <consortium name="The Broad Institute Genomics Platform"/>
            <consortium name="The Broad Institute Genome Sequencing Center for Infectious Disease"/>
            <person name="Wu L."/>
            <person name="Ma J."/>
        </authorList>
    </citation>
    <scope>NUCLEOTIDE SEQUENCE [LARGE SCALE GENOMIC DNA]</scope>
    <source>
        <strain evidence="8 9">JCM 5052</strain>
    </source>
</reference>
<dbReference type="Pfam" id="PF03704">
    <property type="entry name" value="BTAD"/>
    <property type="match status" value="1"/>
</dbReference>
<dbReference type="InterPro" id="IPR019734">
    <property type="entry name" value="TPR_rpt"/>
</dbReference>
<sequence>MPHAMLTEKGQTSGRTLVDIHLLGPVELRLEGRQLKLGSDKERALLAALALEVGRPISMNSLLERLWDGKAPPRARENTHTYISRVRKHLRLAGTGPSSPRITSRAHTYVLNTDPDSVDLNRFQRLTDLAGAVATSGEDERVVDLLTRAEHLWQGEALAGLPGTWAETVRRSLAERRLQAAISRIAALHRLGRFADSIGELSAMVRHHPEDETLAGQLMLAYYGSGRYTDALRVHQQARQLLMSEFGSRPGDELDRIHRGVLDRTPVDRLLRTAAAAASSGPSPERHSSAQTPPRNLPYQPPLIGRRSELDALMASIDTKPGKGAVLTLETVSGMAGVGKTAVAVDTARRLAPRFPAGQVFLDLRGHSPSQEPLSPGAALAMLLRLFGAPADSIPVRLDELIALWRTTIADRRAVIVLDDAAGPDQVAPLLPGNSPCLTIITSRRHLTGLPHAVPLALDVLPTDDAITLFRSFAGAARTQDITETARIVRLCGYLPLAIELVANRFRSRPSWSLTTLGERLARSPGPLGEIRNADQEILRAFALSYRTLDATQRTTFRRLGLHPGPDFTAESAAVLLDLPPKETERLIESLLECHLLREPAPDRYRFHDLLGEYARMLALSEDSAREREQALERLIASYLRNAEQADRVAYPRRIRLAPDGAQGPPTLSRMRNAHDARAWFAAEYGNLLAVERHARTHDSRPSAARLAHALAGFLESECHWQDAIDILQHAADHWSRTGDQPAQCHALLCLSSNHANTGRYAQAVEAGERALEIARETGDREAEWEAYRNLGVIYWHQGECEMAVALHQKALAIGATTGNVWNEARSRNNIAISLLDLGEPERALDHFQKAISGFRSAGDQSGVIRTLNNLGDLYSRRGDHEQARKAFEELLPLAESTGNPYTRATVRTNLAANLTKSGETGRALALHQQALTDFRILGDRKSQATAHNGLGEAHFKEDSIDASADNHLKALDIARDIGATQEITRALRGLGRIDLDCGRLDSAAEYLKASIATAHKANARDDEARAQALLAEVRLTAGDTAQARELLQKALSALRALDEREAKRVSKCLTDVLGGTANLTTEE</sequence>
<evidence type="ECO:0000259" key="7">
    <source>
        <dbReference type="PROSITE" id="PS51755"/>
    </source>
</evidence>
<dbReference type="InterPro" id="IPR005158">
    <property type="entry name" value="BTAD"/>
</dbReference>
<evidence type="ECO:0000256" key="2">
    <source>
        <dbReference type="ARBA" id="ARBA00023012"/>
    </source>
</evidence>
<keyword evidence="4" id="KW-0802">TPR repeat</keyword>
<dbReference type="Pfam" id="PF13424">
    <property type="entry name" value="TPR_12"/>
    <property type="match status" value="2"/>
</dbReference>
<keyword evidence="3 5" id="KW-0238">DNA-binding</keyword>
<evidence type="ECO:0000256" key="6">
    <source>
        <dbReference type="SAM" id="MobiDB-lite"/>
    </source>
</evidence>
<dbReference type="SMART" id="SM00862">
    <property type="entry name" value="Trans_reg_C"/>
    <property type="match status" value="1"/>
</dbReference>
<evidence type="ECO:0000256" key="5">
    <source>
        <dbReference type="PROSITE-ProRule" id="PRU01091"/>
    </source>
</evidence>
<dbReference type="PANTHER" id="PTHR47691:SF3">
    <property type="entry name" value="HTH-TYPE TRANSCRIPTIONAL REGULATOR RV0890C-RELATED"/>
    <property type="match status" value="1"/>
</dbReference>
<gene>
    <name evidence="8" type="ORF">GCM10010390_13270</name>
</gene>
<comment type="similarity">
    <text evidence="1">Belongs to the AfsR/DnrI/RedD regulatory family.</text>
</comment>
<name>A0ABN1C5A1_9ACTN</name>
<accession>A0ABN1C5A1</accession>
<feature type="repeat" description="TPR" evidence="4">
    <location>
        <begin position="785"/>
        <end position="818"/>
    </location>
</feature>
<dbReference type="SUPFAM" id="SSF48452">
    <property type="entry name" value="TPR-like"/>
    <property type="match status" value="3"/>
</dbReference>
<dbReference type="Gene3D" id="3.40.50.300">
    <property type="entry name" value="P-loop containing nucleotide triphosphate hydrolases"/>
    <property type="match status" value="1"/>
</dbReference>
<dbReference type="PROSITE" id="PS51755">
    <property type="entry name" value="OMPR_PHOB"/>
    <property type="match status" value="1"/>
</dbReference>
<keyword evidence="9" id="KW-1185">Reference proteome</keyword>
<keyword evidence="2" id="KW-0902">Two-component regulatory system</keyword>
<feature type="repeat" description="TPR" evidence="4">
    <location>
        <begin position="865"/>
        <end position="898"/>
    </location>
</feature>
<dbReference type="InterPro" id="IPR027417">
    <property type="entry name" value="P-loop_NTPase"/>
</dbReference>
<dbReference type="InterPro" id="IPR011990">
    <property type="entry name" value="TPR-like_helical_dom_sf"/>
</dbReference>
<comment type="caution">
    <text evidence="8">The sequence shown here is derived from an EMBL/GenBank/DDBJ whole genome shotgun (WGS) entry which is preliminary data.</text>
</comment>
<feature type="DNA-binding region" description="OmpR/PhoB-type" evidence="5">
    <location>
        <begin position="7"/>
        <end position="113"/>
    </location>
</feature>
<dbReference type="PRINTS" id="PR00364">
    <property type="entry name" value="DISEASERSIST"/>
</dbReference>
<protein>
    <submittedName>
        <fullName evidence="8">BTAD domain-containing putative transcriptional regulator</fullName>
    </submittedName>
</protein>
<dbReference type="PANTHER" id="PTHR47691">
    <property type="entry name" value="REGULATOR-RELATED"/>
    <property type="match status" value="1"/>
</dbReference>
<evidence type="ECO:0000256" key="3">
    <source>
        <dbReference type="ARBA" id="ARBA00023125"/>
    </source>
</evidence>
<dbReference type="SMART" id="SM01043">
    <property type="entry name" value="BTAD"/>
    <property type="match status" value="1"/>
</dbReference>
<dbReference type="InterPro" id="IPR016032">
    <property type="entry name" value="Sig_transdc_resp-reg_C-effctor"/>
</dbReference>
<proteinExistence type="inferred from homology"/>
<dbReference type="CDD" id="cd15831">
    <property type="entry name" value="BTAD"/>
    <property type="match status" value="1"/>
</dbReference>
<evidence type="ECO:0000256" key="4">
    <source>
        <dbReference type="PROSITE-ProRule" id="PRU00339"/>
    </source>
</evidence>
<dbReference type="SUPFAM" id="SSF52540">
    <property type="entry name" value="P-loop containing nucleoside triphosphate hydrolases"/>
    <property type="match status" value="1"/>
</dbReference>
<evidence type="ECO:0000313" key="8">
    <source>
        <dbReference type="EMBL" id="GAA0512067.1"/>
    </source>
</evidence>
<dbReference type="Gene3D" id="1.10.10.10">
    <property type="entry name" value="Winged helix-like DNA-binding domain superfamily/Winged helix DNA-binding domain"/>
    <property type="match status" value="1"/>
</dbReference>